<evidence type="ECO:0000313" key="1">
    <source>
        <dbReference type="EMBL" id="MBB5264090.1"/>
    </source>
</evidence>
<evidence type="ECO:0000313" key="2">
    <source>
        <dbReference type="Proteomes" id="UP000543642"/>
    </source>
</evidence>
<accession>A0A7W8H9F6</accession>
<dbReference type="AlphaFoldDB" id="A0A7W8H9F6"/>
<dbReference type="InterPro" id="IPR036287">
    <property type="entry name" value="Rv1873-like_sf"/>
</dbReference>
<dbReference type="SUPFAM" id="SSF140736">
    <property type="entry name" value="Rv1873-like"/>
    <property type="match status" value="1"/>
</dbReference>
<sequence>MWYIFPQIQGLGYSSTAQYYAISDMAEAKAYLKDNVLRCRLVEISQALLDLPANDAMEVFGVPDNMKLRSSMTLFSMAAPEISVFQKVLDKFFAGQPDRRTLEILETSEIS</sequence>
<name>A0A7W8H9F6_9FIRM</name>
<protein>
    <submittedName>
        <fullName evidence="1">Uncharacterized protein (DUF1810 family)</fullName>
    </submittedName>
</protein>
<organism evidence="1 2">
    <name type="scientific">Catenibacillus scindens</name>
    <dbReference type="NCBI Taxonomy" id="673271"/>
    <lineage>
        <taxon>Bacteria</taxon>
        <taxon>Bacillati</taxon>
        <taxon>Bacillota</taxon>
        <taxon>Clostridia</taxon>
        <taxon>Lachnospirales</taxon>
        <taxon>Lachnospiraceae</taxon>
        <taxon>Catenibacillus</taxon>
    </lineage>
</organism>
<dbReference type="Pfam" id="PF08837">
    <property type="entry name" value="DUF1810"/>
    <property type="match status" value="1"/>
</dbReference>
<reference evidence="1 2" key="1">
    <citation type="submission" date="2020-08" db="EMBL/GenBank/DDBJ databases">
        <title>Genomic Encyclopedia of Type Strains, Phase IV (KMG-IV): sequencing the most valuable type-strain genomes for metagenomic binning, comparative biology and taxonomic classification.</title>
        <authorList>
            <person name="Goeker M."/>
        </authorList>
    </citation>
    <scope>NUCLEOTIDE SEQUENCE [LARGE SCALE GENOMIC DNA]</scope>
    <source>
        <strain evidence="1 2">DSM 106146</strain>
    </source>
</reference>
<keyword evidence="2" id="KW-1185">Reference proteome</keyword>
<dbReference type="Proteomes" id="UP000543642">
    <property type="component" value="Unassembled WGS sequence"/>
</dbReference>
<comment type="caution">
    <text evidence="1">The sequence shown here is derived from an EMBL/GenBank/DDBJ whole genome shotgun (WGS) entry which is preliminary data.</text>
</comment>
<proteinExistence type="predicted"/>
<dbReference type="Gene3D" id="1.25.40.380">
    <property type="entry name" value="Protein of unknown function DUF1810"/>
    <property type="match status" value="1"/>
</dbReference>
<dbReference type="EMBL" id="JACHFW010000003">
    <property type="protein sequence ID" value="MBB5264090.1"/>
    <property type="molecule type" value="Genomic_DNA"/>
</dbReference>
<gene>
    <name evidence="1" type="ORF">HNP82_001195</name>
</gene>
<dbReference type="InterPro" id="IPR014937">
    <property type="entry name" value="DUF1810"/>
</dbReference>